<dbReference type="Pfam" id="PF00271">
    <property type="entry name" value="Helicase_C"/>
    <property type="match status" value="1"/>
</dbReference>
<dbReference type="AlphaFoldDB" id="A0A1V6PJ09"/>
<dbReference type="PROSITE" id="PS00518">
    <property type="entry name" value="ZF_RING_1"/>
    <property type="match status" value="1"/>
</dbReference>
<evidence type="ECO:0000256" key="1">
    <source>
        <dbReference type="ARBA" id="ARBA00007025"/>
    </source>
</evidence>
<dbReference type="InterPro" id="IPR001650">
    <property type="entry name" value="Helicase_C-like"/>
</dbReference>
<proteinExistence type="inferred from homology"/>
<dbReference type="CDD" id="cd18793">
    <property type="entry name" value="SF2_C_SNF"/>
    <property type="match status" value="1"/>
</dbReference>
<dbReference type="Pfam" id="PF00097">
    <property type="entry name" value="zf-C3HC4"/>
    <property type="match status" value="1"/>
</dbReference>
<accession>A0A1V6PJ09</accession>
<dbReference type="OrthoDB" id="448448at2759"/>
<evidence type="ECO:0000256" key="3">
    <source>
        <dbReference type="ARBA" id="ARBA00022741"/>
    </source>
</evidence>
<feature type="compositionally biased region" description="Polar residues" evidence="10">
    <location>
        <begin position="92"/>
        <end position="117"/>
    </location>
</feature>
<dbReference type="CDD" id="cd18008">
    <property type="entry name" value="DEXDc_SHPRH-like"/>
    <property type="match status" value="1"/>
</dbReference>
<sequence length="948" mass="107801">MRRPDTIVIPDSEDDASHSSTSLKNASLLYQPESLRRGRSSLPRSRSSPVIPDSEGGDDDSGTDRLDQVSTRTRTRASGNLEVVIPAKKYDTSTNSSRSSLGITSADGTTGSNTPATSVGAVAESDTKKPRTRTRVNASERAARLQSNTASRRTSQRGTKRSAAAMSVDEAEQETTDAALARALQMEEYEEPRPKKQRTAFEDVSDPARSLAERLDTMFPGAELTESELSDRITPLGSEDEEIFLPSISDSEEEIVSPADERDTARRRARAFRPLLRDEGDAEDEDLPTWEEQRKIRRTQADRKKLEKKHPIITTMWDDLKARPIIPPKEAKQPESITRRLKPFQLEGLNWMMEQEKTDYRGGLLGDEMGMGKTIQAVSLIMSDFPQRDPTLVLVPPVALMQWVSEIKEYTDGKLKVLVYHNSVSKVKKLTEADLRKYDVIMISYSSLESIYRKQEKGWTRGNGTVKEDSVIHSIEYHRLILDEAHSIKQRTTGVAKACFALKASYKWCLSGTPVQNRIGEFFSLLRFLQVRPFASYFCKQCSCSQLQWTANKQGRCTECSHTGFNHISIFNKEILNPITEGRTQEERKTGLQKLRLITDHIMLRRLKQEHTSSMELPPKRITIHNEFFGEIEHDFSRSIMTNSSRQFDTYVSRGVMLNNYANIFGLIMQMRQVANHPDLILKKHVQPGFNVLVCRVCDEPAEDAIRSRCHHEFCRKCAKDYIQSFEDGSTVDCPQCHIPLSIDLEQPTIEQSEESVKKNSIINRIFMEDWTSSTKIETLLYELYLQRTKSHTPKSIIFSQFTSMLQLVEWRLRHAGFNTVMLDGTMTPAQRQKSIEHFMTNADVEVFMVSLKAGGVALNLTEASRVFIVDPWWNPAAEWQSADRSHRIGQQRPCVITRLTIEDSVESRIVQLQEKKANLIRGTINKDQGEALEKLTPEDMQFLFRGS</sequence>
<organism evidence="14 15">
    <name type="scientific">Penicillium decumbens</name>
    <dbReference type="NCBI Taxonomy" id="69771"/>
    <lineage>
        <taxon>Eukaryota</taxon>
        <taxon>Fungi</taxon>
        <taxon>Dikarya</taxon>
        <taxon>Ascomycota</taxon>
        <taxon>Pezizomycotina</taxon>
        <taxon>Eurotiomycetes</taxon>
        <taxon>Eurotiomycetidae</taxon>
        <taxon>Eurotiales</taxon>
        <taxon>Aspergillaceae</taxon>
        <taxon>Penicillium</taxon>
    </lineage>
</organism>
<feature type="domain" description="RING-type" evidence="11">
    <location>
        <begin position="695"/>
        <end position="738"/>
    </location>
</feature>
<keyword evidence="2" id="KW-0479">Metal-binding</keyword>
<evidence type="ECO:0008006" key="16">
    <source>
        <dbReference type="Google" id="ProtNLM"/>
    </source>
</evidence>
<dbReference type="GO" id="GO:0006289">
    <property type="term" value="P:nucleotide-excision repair"/>
    <property type="evidence" value="ECO:0007669"/>
    <property type="project" value="TreeGrafter"/>
</dbReference>
<dbReference type="InterPro" id="IPR014001">
    <property type="entry name" value="Helicase_ATP-bd"/>
</dbReference>
<feature type="region of interest" description="Disordered" evidence="10">
    <location>
        <begin position="1"/>
        <end position="176"/>
    </location>
</feature>
<dbReference type="SUPFAM" id="SSF52540">
    <property type="entry name" value="P-loop containing nucleoside triphosphate hydrolases"/>
    <property type="match status" value="2"/>
</dbReference>
<dbReference type="PROSITE" id="PS51194">
    <property type="entry name" value="HELICASE_CTER"/>
    <property type="match status" value="1"/>
</dbReference>
<gene>
    <name evidence="14" type="ORF">PENDEC_c003G05090</name>
</gene>
<dbReference type="PANTHER" id="PTHR45626:SF12">
    <property type="entry name" value="DNA REPAIR PROTEIN RAD16"/>
    <property type="match status" value="1"/>
</dbReference>
<dbReference type="GO" id="GO:0008094">
    <property type="term" value="F:ATP-dependent activity, acting on DNA"/>
    <property type="evidence" value="ECO:0007669"/>
    <property type="project" value="TreeGrafter"/>
</dbReference>
<dbReference type="SMART" id="SM00490">
    <property type="entry name" value="HELICc"/>
    <property type="match status" value="1"/>
</dbReference>
<dbReference type="Gene3D" id="3.40.50.10810">
    <property type="entry name" value="Tandem AAA-ATPase domain"/>
    <property type="match status" value="1"/>
</dbReference>
<dbReference type="GO" id="GO:0005524">
    <property type="term" value="F:ATP binding"/>
    <property type="evidence" value="ECO:0007669"/>
    <property type="project" value="UniProtKB-KW"/>
</dbReference>
<comment type="similarity">
    <text evidence="1">Belongs to the SNF2/RAD54 helicase family.</text>
</comment>
<dbReference type="InterPro" id="IPR017907">
    <property type="entry name" value="Znf_RING_CS"/>
</dbReference>
<feature type="compositionally biased region" description="Low complexity" evidence="10">
    <location>
        <begin position="40"/>
        <end position="49"/>
    </location>
</feature>
<name>A0A1V6PJ09_PENDC</name>
<dbReference type="InterPro" id="IPR049730">
    <property type="entry name" value="SNF2/RAD54-like_C"/>
</dbReference>
<keyword evidence="15" id="KW-1185">Reference proteome</keyword>
<dbReference type="InterPro" id="IPR050628">
    <property type="entry name" value="SNF2_RAD54_helicase_TF"/>
</dbReference>
<dbReference type="Pfam" id="PF00176">
    <property type="entry name" value="SNF2-rel_dom"/>
    <property type="match status" value="2"/>
</dbReference>
<evidence type="ECO:0000313" key="15">
    <source>
        <dbReference type="Proteomes" id="UP000191522"/>
    </source>
</evidence>
<evidence type="ECO:0000256" key="5">
    <source>
        <dbReference type="ARBA" id="ARBA00022801"/>
    </source>
</evidence>
<dbReference type="Gene3D" id="3.30.40.10">
    <property type="entry name" value="Zinc/RING finger domain, C3HC4 (zinc finger)"/>
    <property type="match status" value="1"/>
</dbReference>
<dbReference type="InterPro" id="IPR001841">
    <property type="entry name" value="Znf_RING"/>
</dbReference>
<evidence type="ECO:0000256" key="10">
    <source>
        <dbReference type="SAM" id="MobiDB-lite"/>
    </source>
</evidence>
<keyword evidence="4 9" id="KW-0863">Zinc-finger</keyword>
<dbReference type="SUPFAM" id="SSF57850">
    <property type="entry name" value="RING/U-box"/>
    <property type="match status" value="1"/>
</dbReference>
<evidence type="ECO:0000259" key="13">
    <source>
        <dbReference type="PROSITE" id="PS51194"/>
    </source>
</evidence>
<dbReference type="GO" id="GO:0005634">
    <property type="term" value="C:nucleus"/>
    <property type="evidence" value="ECO:0007669"/>
    <property type="project" value="TreeGrafter"/>
</dbReference>
<feature type="domain" description="Helicase C-terminal" evidence="13">
    <location>
        <begin position="776"/>
        <end position="937"/>
    </location>
</feature>
<dbReference type="STRING" id="69771.A0A1V6PJ09"/>
<evidence type="ECO:0000256" key="8">
    <source>
        <dbReference type="ARBA" id="ARBA00022840"/>
    </source>
</evidence>
<dbReference type="InterPro" id="IPR027417">
    <property type="entry name" value="P-loop_NTPase"/>
</dbReference>
<comment type="caution">
    <text evidence="14">The sequence shown here is derived from an EMBL/GenBank/DDBJ whole genome shotgun (WGS) entry which is preliminary data.</text>
</comment>
<feature type="compositionally biased region" description="Polar residues" evidence="10">
    <location>
        <begin position="68"/>
        <end position="78"/>
    </location>
</feature>
<dbReference type="InterPro" id="IPR038718">
    <property type="entry name" value="SNF2-like_sf"/>
</dbReference>
<dbReference type="SMART" id="SM00184">
    <property type="entry name" value="RING"/>
    <property type="match status" value="1"/>
</dbReference>
<keyword evidence="5" id="KW-0378">Hydrolase</keyword>
<evidence type="ECO:0000256" key="4">
    <source>
        <dbReference type="ARBA" id="ARBA00022771"/>
    </source>
</evidence>
<dbReference type="PROSITE" id="PS50089">
    <property type="entry name" value="ZF_RING_2"/>
    <property type="match status" value="1"/>
</dbReference>
<reference evidence="15" key="1">
    <citation type="journal article" date="2017" name="Nat. Microbiol.">
        <title>Global analysis of biosynthetic gene clusters reveals vast potential of secondary metabolite production in Penicillium species.</title>
        <authorList>
            <person name="Nielsen J.C."/>
            <person name="Grijseels S."/>
            <person name="Prigent S."/>
            <person name="Ji B."/>
            <person name="Dainat J."/>
            <person name="Nielsen K.F."/>
            <person name="Frisvad J.C."/>
            <person name="Workman M."/>
            <person name="Nielsen J."/>
        </authorList>
    </citation>
    <scope>NUCLEOTIDE SEQUENCE [LARGE SCALE GENOMIC DNA]</scope>
    <source>
        <strain evidence="15">IBT 11843</strain>
    </source>
</reference>
<dbReference type="GO" id="GO:0016787">
    <property type="term" value="F:hydrolase activity"/>
    <property type="evidence" value="ECO:0007669"/>
    <property type="project" value="UniProtKB-KW"/>
</dbReference>
<evidence type="ECO:0000313" key="14">
    <source>
        <dbReference type="EMBL" id="OQD76984.1"/>
    </source>
</evidence>
<evidence type="ECO:0000256" key="2">
    <source>
        <dbReference type="ARBA" id="ARBA00022723"/>
    </source>
</evidence>
<keyword evidence="7" id="KW-0862">Zinc</keyword>
<dbReference type="GO" id="GO:0008270">
    <property type="term" value="F:zinc ion binding"/>
    <property type="evidence" value="ECO:0007669"/>
    <property type="project" value="UniProtKB-KW"/>
</dbReference>
<dbReference type="GO" id="GO:0004386">
    <property type="term" value="F:helicase activity"/>
    <property type="evidence" value="ECO:0007669"/>
    <property type="project" value="UniProtKB-KW"/>
</dbReference>
<feature type="domain" description="Helicase ATP-binding" evidence="12">
    <location>
        <begin position="354"/>
        <end position="532"/>
    </location>
</feature>
<dbReference type="PROSITE" id="PS51192">
    <property type="entry name" value="HELICASE_ATP_BIND_1"/>
    <property type="match status" value="1"/>
</dbReference>
<dbReference type="CDD" id="cd16567">
    <property type="entry name" value="RING-HC_RAD16-like"/>
    <property type="match status" value="1"/>
</dbReference>
<evidence type="ECO:0000256" key="9">
    <source>
        <dbReference type="PROSITE-ProRule" id="PRU00175"/>
    </source>
</evidence>
<evidence type="ECO:0000259" key="12">
    <source>
        <dbReference type="PROSITE" id="PS51192"/>
    </source>
</evidence>
<dbReference type="InterPro" id="IPR000330">
    <property type="entry name" value="SNF2_N"/>
</dbReference>
<dbReference type="OMA" id="DHIMLRR"/>
<evidence type="ECO:0000256" key="7">
    <source>
        <dbReference type="ARBA" id="ARBA00022833"/>
    </source>
</evidence>
<evidence type="ECO:0000256" key="6">
    <source>
        <dbReference type="ARBA" id="ARBA00022806"/>
    </source>
</evidence>
<feature type="region of interest" description="Disordered" evidence="10">
    <location>
        <begin position="187"/>
        <end position="206"/>
    </location>
</feature>
<dbReference type="Gene3D" id="3.40.50.300">
    <property type="entry name" value="P-loop containing nucleotide triphosphate hydrolases"/>
    <property type="match status" value="1"/>
</dbReference>
<dbReference type="SMART" id="SM00487">
    <property type="entry name" value="DEXDc"/>
    <property type="match status" value="1"/>
</dbReference>
<dbReference type="Proteomes" id="UP000191522">
    <property type="component" value="Unassembled WGS sequence"/>
</dbReference>
<protein>
    <recommendedName>
        <fullName evidence="16">DNA repair protein RAD16</fullName>
    </recommendedName>
</protein>
<dbReference type="InterPro" id="IPR018957">
    <property type="entry name" value="Znf_C3HC4_RING-type"/>
</dbReference>
<dbReference type="EMBL" id="MDYL01000003">
    <property type="protein sequence ID" value="OQD76984.1"/>
    <property type="molecule type" value="Genomic_DNA"/>
</dbReference>
<dbReference type="InterPro" id="IPR013083">
    <property type="entry name" value="Znf_RING/FYVE/PHD"/>
</dbReference>
<keyword evidence="3" id="KW-0547">Nucleotide-binding</keyword>
<keyword evidence="8" id="KW-0067">ATP-binding</keyword>
<evidence type="ECO:0000259" key="11">
    <source>
        <dbReference type="PROSITE" id="PS50089"/>
    </source>
</evidence>
<keyword evidence="6" id="KW-0347">Helicase</keyword>
<dbReference type="PANTHER" id="PTHR45626">
    <property type="entry name" value="TRANSCRIPTION TERMINATION FACTOR 2-RELATED"/>
    <property type="match status" value="1"/>
</dbReference>